<dbReference type="EMBL" id="KN831996">
    <property type="protein sequence ID" value="KIO00400.1"/>
    <property type="molecule type" value="Genomic_DNA"/>
</dbReference>
<reference evidence="5 6" key="1">
    <citation type="submission" date="2014-04" db="EMBL/GenBank/DDBJ databases">
        <authorList>
            <consortium name="DOE Joint Genome Institute"/>
            <person name="Kuo A."/>
            <person name="Kohler A."/>
            <person name="Costa M.D."/>
            <person name="Nagy L.G."/>
            <person name="Floudas D."/>
            <person name="Copeland A."/>
            <person name="Barry K.W."/>
            <person name="Cichocki N."/>
            <person name="Veneault-Fourrey C."/>
            <person name="LaButti K."/>
            <person name="Lindquist E.A."/>
            <person name="Lipzen A."/>
            <person name="Lundell T."/>
            <person name="Morin E."/>
            <person name="Murat C."/>
            <person name="Sun H."/>
            <person name="Tunlid A."/>
            <person name="Henrissat B."/>
            <person name="Grigoriev I.V."/>
            <person name="Hibbett D.S."/>
            <person name="Martin F."/>
            <person name="Nordberg H.P."/>
            <person name="Cantor M.N."/>
            <person name="Hua S.X."/>
        </authorList>
    </citation>
    <scope>NUCLEOTIDE SEQUENCE [LARGE SCALE GENOMIC DNA]</scope>
    <source>
        <strain evidence="5 6">Marx 270</strain>
    </source>
</reference>
<sequence>PYILRPFTEPEVNTQPPVERQRRQKFNRQLSSQCITVEHSLGLLKGRFPSLKDMPPEQDIGDTYRAVEALVALHNLCIDLGDHPQLIPFFENSNTEVDNGDIDDVDLCGYGEADDIQAAGTALPAWETDEWLREAGQQ</sequence>
<dbReference type="InParanoid" id="A0A0C3NHA3"/>
<accession>A0A0C3NHA3</accession>
<organism evidence="5 6">
    <name type="scientific">Pisolithus tinctorius Marx 270</name>
    <dbReference type="NCBI Taxonomy" id="870435"/>
    <lineage>
        <taxon>Eukaryota</taxon>
        <taxon>Fungi</taxon>
        <taxon>Dikarya</taxon>
        <taxon>Basidiomycota</taxon>
        <taxon>Agaricomycotina</taxon>
        <taxon>Agaricomycetes</taxon>
        <taxon>Agaricomycetidae</taxon>
        <taxon>Boletales</taxon>
        <taxon>Sclerodermatineae</taxon>
        <taxon>Pisolithaceae</taxon>
        <taxon>Pisolithus</taxon>
    </lineage>
</organism>
<evidence type="ECO:0000259" key="4">
    <source>
        <dbReference type="Pfam" id="PF13359"/>
    </source>
</evidence>
<feature type="domain" description="DDE Tnp4" evidence="4">
    <location>
        <begin position="21"/>
        <end position="75"/>
    </location>
</feature>
<feature type="non-terminal residue" evidence="5">
    <location>
        <position position="1"/>
    </location>
</feature>
<name>A0A0C3NHA3_PISTI</name>
<dbReference type="Pfam" id="PF13359">
    <property type="entry name" value="DDE_Tnp_4"/>
    <property type="match status" value="1"/>
</dbReference>
<proteinExistence type="predicted"/>
<keyword evidence="2" id="KW-0479">Metal-binding</keyword>
<reference evidence="6" key="2">
    <citation type="submission" date="2015-01" db="EMBL/GenBank/DDBJ databases">
        <title>Evolutionary Origins and Diversification of the Mycorrhizal Mutualists.</title>
        <authorList>
            <consortium name="DOE Joint Genome Institute"/>
            <consortium name="Mycorrhizal Genomics Consortium"/>
            <person name="Kohler A."/>
            <person name="Kuo A."/>
            <person name="Nagy L.G."/>
            <person name="Floudas D."/>
            <person name="Copeland A."/>
            <person name="Barry K.W."/>
            <person name="Cichocki N."/>
            <person name="Veneault-Fourrey C."/>
            <person name="LaButti K."/>
            <person name="Lindquist E.A."/>
            <person name="Lipzen A."/>
            <person name="Lundell T."/>
            <person name="Morin E."/>
            <person name="Murat C."/>
            <person name="Riley R."/>
            <person name="Ohm R."/>
            <person name="Sun H."/>
            <person name="Tunlid A."/>
            <person name="Henrissat B."/>
            <person name="Grigoriev I.V."/>
            <person name="Hibbett D.S."/>
            <person name="Martin F."/>
        </authorList>
    </citation>
    <scope>NUCLEOTIDE SEQUENCE [LARGE SCALE GENOMIC DNA]</scope>
    <source>
        <strain evidence="6">Marx 270</strain>
    </source>
</reference>
<gene>
    <name evidence="5" type="ORF">M404DRAFT_152763</name>
</gene>
<dbReference type="InterPro" id="IPR027806">
    <property type="entry name" value="HARBI1_dom"/>
</dbReference>
<dbReference type="AlphaFoldDB" id="A0A0C3NHA3"/>
<feature type="region of interest" description="Disordered" evidence="3">
    <location>
        <begin position="1"/>
        <end position="21"/>
    </location>
</feature>
<evidence type="ECO:0000256" key="2">
    <source>
        <dbReference type="ARBA" id="ARBA00022723"/>
    </source>
</evidence>
<dbReference type="OrthoDB" id="2668416at2759"/>
<comment type="cofactor">
    <cofactor evidence="1">
        <name>a divalent metal cation</name>
        <dbReference type="ChEBI" id="CHEBI:60240"/>
    </cofactor>
</comment>
<evidence type="ECO:0000313" key="6">
    <source>
        <dbReference type="Proteomes" id="UP000054217"/>
    </source>
</evidence>
<evidence type="ECO:0000313" key="5">
    <source>
        <dbReference type="EMBL" id="KIO00400.1"/>
    </source>
</evidence>
<dbReference type="GO" id="GO:0046872">
    <property type="term" value="F:metal ion binding"/>
    <property type="evidence" value="ECO:0007669"/>
    <property type="project" value="UniProtKB-KW"/>
</dbReference>
<evidence type="ECO:0000256" key="1">
    <source>
        <dbReference type="ARBA" id="ARBA00001968"/>
    </source>
</evidence>
<evidence type="ECO:0000256" key="3">
    <source>
        <dbReference type="SAM" id="MobiDB-lite"/>
    </source>
</evidence>
<dbReference type="Proteomes" id="UP000054217">
    <property type="component" value="Unassembled WGS sequence"/>
</dbReference>
<protein>
    <recommendedName>
        <fullName evidence="4">DDE Tnp4 domain-containing protein</fullName>
    </recommendedName>
</protein>
<dbReference type="HOGENOM" id="CLU_147762_0_0_1"/>
<keyword evidence="6" id="KW-1185">Reference proteome</keyword>